<dbReference type="GO" id="GO:0008540">
    <property type="term" value="C:proteasome regulatory particle, base subcomplex"/>
    <property type="evidence" value="ECO:0007669"/>
    <property type="project" value="TreeGrafter"/>
</dbReference>
<feature type="domain" description="RPN1 N-terminal" evidence="5">
    <location>
        <begin position="46"/>
        <end position="343"/>
    </location>
</feature>
<dbReference type="Gene3D" id="1.25.10.10">
    <property type="entry name" value="Leucine-rich Repeat Variant"/>
    <property type="match status" value="1"/>
</dbReference>
<name>G0UKK7_TRYCI</name>
<dbReference type="PANTHER" id="PTHR10943:SF1">
    <property type="entry name" value="26S PROTEASOME NON-ATPASE REGULATORY SUBUNIT 2"/>
    <property type="match status" value="1"/>
</dbReference>
<sequence length="923" mass="101689">MTNKKIPVPIGVLSEDPKKKDNEKRNRDAESLKMSEEDERINSQVELLVTRTGDSNTDIALVAVEQLIDLLRTNTSGSVASVPKPLKYIRPMYAQLEKTQKETTNSTLASLLHDVLSFVAMTLEFPDGQRPALDHKLKGTQDDLARWGHEYLLYLSGCVGAEWKERVSKGECVKHLTGFVQQIVDYMVKHQDESAAVDLLMEIEDIRGIIPFVDSHNHRRIASYLAASRRYLTRPLDTEALRVIYDIYVEMESYTEALFVALQLGDREAVESLFEKCQRPSVKLQMALSCARYRLFLSNDNDEERLLSDANGNMRLSQLYRHVAQELDSMTPLGPEEIFKISLDGKQSRGSTGSNFKLACSLASGLVNCGFGKDTYLTHEDAAWFNEQADDRLFTSTAMLGLIHLWDHEEGLLEIHKYINSETTNIKAGACLAFGIAQCGIYNSFNAALQTLSEVLKSRSTQKKEVTIGAILGLGYSYAGTMHNEVKETLIPILEDDDQVVDVHCITAFALSMVFAGSPDEEIVESLMSCLIRMSEEDLSEPMVCYLVLALGCLFLGKQEAADNLLIAVQVLPPIIRRYAQVVIRGCAYAATGNVVVIQDFFHTIAENDEPEETEGTKANAEKNAQQAQKKDAKKRNGPRHNPNYGERRVHLNHKAAAVLGIGLVALGEEIGTEMAKRSIIHTLLVDTVAKGDKIISGRHAIPLAYALLSASNPSMQVVETLNRLSHDSDTLTAVNAVVAMGLVAAGSSNARVMSRLRNLATYYQRDGFASQLFSARLAQGFAMMGRGHLTLTPLLNDHSLVSPTALVGLLGFLHGAMNFENIILDRHSYMVSCIVPSISPRMVLAVDADMEVIKEGVQVRVGQPVDTVAVAGKPKTITGFQTQTTPTLLSATDKVEVASQKYRPVAVVVEGIFVVEEKPSVE</sequence>
<keyword evidence="3" id="KW-0647">Proteasome</keyword>
<dbReference type="GO" id="GO:0042176">
    <property type="term" value="P:regulation of protein catabolic process"/>
    <property type="evidence" value="ECO:0007669"/>
    <property type="project" value="InterPro"/>
</dbReference>
<dbReference type="InterPro" id="IPR041433">
    <property type="entry name" value="RPN1_C"/>
</dbReference>
<organism evidence="7">
    <name type="scientific">Trypanosoma congolense (strain IL3000)</name>
    <dbReference type="NCBI Taxonomy" id="1068625"/>
    <lineage>
        <taxon>Eukaryota</taxon>
        <taxon>Discoba</taxon>
        <taxon>Euglenozoa</taxon>
        <taxon>Kinetoplastea</taxon>
        <taxon>Metakinetoplastina</taxon>
        <taxon>Trypanosomatida</taxon>
        <taxon>Trypanosomatidae</taxon>
        <taxon>Trypanosoma</taxon>
        <taxon>Nannomonas</taxon>
    </lineage>
</organism>
<dbReference type="Pfam" id="PF18051">
    <property type="entry name" value="RPN1_C"/>
    <property type="match status" value="1"/>
</dbReference>
<feature type="compositionally biased region" description="Basic and acidic residues" evidence="4">
    <location>
        <begin position="15"/>
        <end position="35"/>
    </location>
</feature>
<dbReference type="GO" id="GO:0043161">
    <property type="term" value="P:proteasome-mediated ubiquitin-dependent protein catabolic process"/>
    <property type="evidence" value="ECO:0007669"/>
    <property type="project" value="TreeGrafter"/>
</dbReference>
<dbReference type="Pfam" id="PF01851">
    <property type="entry name" value="PC_rep"/>
    <property type="match status" value="1"/>
</dbReference>
<dbReference type="InterPro" id="IPR016024">
    <property type="entry name" value="ARM-type_fold"/>
</dbReference>
<dbReference type="SUPFAM" id="SSF48371">
    <property type="entry name" value="ARM repeat"/>
    <property type="match status" value="1"/>
</dbReference>
<dbReference type="GO" id="GO:0034515">
    <property type="term" value="C:proteasome storage granule"/>
    <property type="evidence" value="ECO:0007669"/>
    <property type="project" value="TreeGrafter"/>
</dbReference>
<evidence type="ECO:0000259" key="6">
    <source>
        <dbReference type="Pfam" id="PF18051"/>
    </source>
</evidence>
<evidence type="ECO:0000256" key="1">
    <source>
        <dbReference type="ARBA" id="ARBA00005460"/>
    </source>
</evidence>
<dbReference type="Pfam" id="PF17781">
    <property type="entry name" value="RPN1_RPN2_N"/>
    <property type="match status" value="1"/>
</dbReference>
<comment type="similarity">
    <text evidence="1">Belongs to the proteasome subunit S2 family.</text>
</comment>
<evidence type="ECO:0000256" key="4">
    <source>
        <dbReference type="SAM" id="MobiDB-lite"/>
    </source>
</evidence>
<dbReference type="GO" id="GO:0030234">
    <property type="term" value="F:enzyme regulator activity"/>
    <property type="evidence" value="ECO:0007669"/>
    <property type="project" value="InterPro"/>
</dbReference>
<protein>
    <submittedName>
        <fullName evidence="7">Uncharacterized protein TCIL3000_3_3470</fullName>
    </submittedName>
</protein>
<dbReference type="GO" id="GO:0005634">
    <property type="term" value="C:nucleus"/>
    <property type="evidence" value="ECO:0007669"/>
    <property type="project" value="TreeGrafter"/>
</dbReference>
<dbReference type="PIRSF" id="PIRSF015965">
    <property type="entry name" value="26S_Psome_Rpn1"/>
    <property type="match status" value="1"/>
</dbReference>
<feature type="domain" description="26S proteasome non-ATPase regulatory subunit RPN1 C-terminal" evidence="6">
    <location>
        <begin position="869"/>
        <end position="921"/>
    </location>
</feature>
<evidence type="ECO:0000313" key="7">
    <source>
        <dbReference type="EMBL" id="CCC89912.1"/>
    </source>
</evidence>
<gene>
    <name evidence="7" type="ORF">TCIL3000_3_3470</name>
</gene>
<feature type="region of interest" description="Disordered" evidence="4">
    <location>
        <begin position="609"/>
        <end position="648"/>
    </location>
</feature>
<proteinExistence type="inferred from homology"/>
<dbReference type="EMBL" id="HE575316">
    <property type="protein sequence ID" value="CCC89912.1"/>
    <property type="molecule type" value="Genomic_DNA"/>
</dbReference>
<dbReference type="PANTHER" id="PTHR10943">
    <property type="entry name" value="26S PROTEASOME NON-ATPASE REGULATORY SUBUNIT"/>
    <property type="match status" value="1"/>
</dbReference>
<dbReference type="InterPro" id="IPR040892">
    <property type="entry name" value="RPN1_N"/>
</dbReference>
<keyword evidence="2" id="KW-0677">Repeat</keyword>
<dbReference type="InterPro" id="IPR011989">
    <property type="entry name" value="ARM-like"/>
</dbReference>
<dbReference type="InterPro" id="IPR016643">
    <property type="entry name" value="26S_Psome_Rpn1"/>
</dbReference>
<dbReference type="VEuPathDB" id="TriTrypDB:TcIL3000_3_3470"/>
<evidence type="ECO:0000256" key="3">
    <source>
        <dbReference type="ARBA" id="ARBA00022942"/>
    </source>
</evidence>
<evidence type="ECO:0000256" key="2">
    <source>
        <dbReference type="ARBA" id="ARBA00022737"/>
    </source>
</evidence>
<accession>G0UKK7</accession>
<dbReference type="AlphaFoldDB" id="G0UKK7"/>
<feature type="compositionally biased region" description="Low complexity" evidence="4">
    <location>
        <begin position="618"/>
        <end position="628"/>
    </location>
</feature>
<dbReference type="InterPro" id="IPR002015">
    <property type="entry name" value="Proteasome/cyclosome_rpt"/>
</dbReference>
<feature type="region of interest" description="Disordered" evidence="4">
    <location>
        <begin position="1"/>
        <end position="37"/>
    </location>
</feature>
<evidence type="ECO:0000259" key="5">
    <source>
        <dbReference type="Pfam" id="PF17781"/>
    </source>
</evidence>
<reference evidence="7" key="1">
    <citation type="journal article" date="2012" name="Proc. Natl. Acad. Sci. U.S.A.">
        <title>Antigenic diversity is generated by distinct evolutionary mechanisms in African trypanosome species.</title>
        <authorList>
            <person name="Jackson A.P."/>
            <person name="Berry A."/>
            <person name="Aslett M."/>
            <person name="Allison H.C."/>
            <person name="Burton P."/>
            <person name="Vavrova-Anderson J."/>
            <person name="Brown R."/>
            <person name="Browne H."/>
            <person name="Corton N."/>
            <person name="Hauser H."/>
            <person name="Gamble J."/>
            <person name="Gilderthorp R."/>
            <person name="Marcello L."/>
            <person name="McQuillan J."/>
            <person name="Otto T.D."/>
            <person name="Quail M.A."/>
            <person name="Sanders M.J."/>
            <person name="van Tonder A."/>
            <person name="Ginger M.L."/>
            <person name="Field M.C."/>
            <person name="Barry J.D."/>
            <person name="Hertz-Fowler C."/>
            <person name="Berriman M."/>
        </authorList>
    </citation>
    <scope>NUCLEOTIDE SEQUENCE</scope>
    <source>
        <strain evidence="7">IL3000</strain>
    </source>
</reference>